<proteinExistence type="predicted"/>
<evidence type="ECO:0000313" key="1">
    <source>
        <dbReference type="EMBL" id="CDG81269.1"/>
    </source>
</evidence>
<dbReference type="AlphaFoldDB" id="W0UXJ0"/>
<protein>
    <submittedName>
        <fullName evidence="1">Uncharacterized protein</fullName>
    </submittedName>
</protein>
<sequence length="54" mass="5996">MHISSRGRLDACRNGGWGEQCAQDENPVWQFSSFGICVASSFAETAAFLRMRVN</sequence>
<accession>W0UXJ0</accession>
<dbReference type="PATRIC" id="fig|1349767.4.peg.2323"/>
<organism evidence="1 2">
    <name type="scientific">Janthinobacterium agaricidamnosum NBRC 102515 = DSM 9628</name>
    <dbReference type="NCBI Taxonomy" id="1349767"/>
    <lineage>
        <taxon>Bacteria</taxon>
        <taxon>Pseudomonadati</taxon>
        <taxon>Pseudomonadota</taxon>
        <taxon>Betaproteobacteria</taxon>
        <taxon>Burkholderiales</taxon>
        <taxon>Oxalobacteraceae</taxon>
        <taxon>Janthinobacterium</taxon>
    </lineage>
</organism>
<dbReference type="Proteomes" id="UP000027604">
    <property type="component" value="Chromosome I"/>
</dbReference>
<dbReference type="KEGG" id="jag:GJA_610"/>
<name>W0UXJ0_9BURK</name>
<dbReference type="EMBL" id="HG322949">
    <property type="protein sequence ID" value="CDG81269.1"/>
    <property type="molecule type" value="Genomic_DNA"/>
</dbReference>
<dbReference type="HOGENOM" id="CLU_3044233_0_0_4"/>
<reference evidence="1 2" key="1">
    <citation type="journal article" date="2015" name="Genome Announc.">
        <title>Genome Sequence of Mushroom Soft-Rot Pathogen Janthinobacterium agaricidamnosum.</title>
        <authorList>
            <person name="Graupner K."/>
            <person name="Lackner G."/>
            <person name="Hertweck C."/>
        </authorList>
    </citation>
    <scope>NUCLEOTIDE SEQUENCE [LARGE SCALE GENOMIC DNA]</scope>
    <source>
        <strain evidence="2">NBRC 102515 / DSM 9628</strain>
    </source>
</reference>
<evidence type="ECO:0000313" key="2">
    <source>
        <dbReference type="Proteomes" id="UP000027604"/>
    </source>
</evidence>
<keyword evidence="2" id="KW-1185">Reference proteome</keyword>
<gene>
    <name evidence="1" type="ORF">GJA_610</name>
</gene>